<proteinExistence type="predicted"/>
<feature type="compositionally biased region" description="Polar residues" evidence="1">
    <location>
        <begin position="77"/>
        <end position="94"/>
    </location>
</feature>
<evidence type="ECO:0000313" key="3">
    <source>
        <dbReference type="Proteomes" id="UP000004310"/>
    </source>
</evidence>
<comment type="caution">
    <text evidence="2">The sequence shown here is derived from an EMBL/GenBank/DDBJ whole genome shotgun (WGS) entry which is preliminary data.</text>
</comment>
<name>Q0G612_9HYPH</name>
<gene>
    <name evidence="2" type="ORF">FP2506_08671</name>
</gene>
<keyword evidence="3" id="KW-1185">Reference proteome</keyword>
<dbReference type="AlphaFoldDB" id="Q0G612"/>
<dbReference type="eggNOG" id="ENOG5031KRI">
    <property type="taxonomic scope" value="Bacteria"/>
</dbReference>
<organism evidence="2 3">
    <name type="scientific">Fulvimarina pelagi HTCC2506</name>
    <dbReference type="NCBI Taxonomy" id="314231"/>
    <lineage>
        <taxon>Bacteria</taxon>
        <taxon>Pseudomonadati</taxon>
        <taxon>Pseudomonadota</taxon>
        <taxon>Alphaproteobacteria</taxon>
        <taxon>Hyphomicrobiales</taxon>
        <taxon>Aurantimonadaceae</taxon>
        <taxon>Fulvimarina</taxon>
    </lineage>
</organism>
<reference evidence="2 3" key="1">
    <citation type="journal article" date="2010" name="J. Bacteriol.">
        <title>Genome sequence of Fulvimarina pelagi HTCC2506T, a Mn(II)-oxidizing alphaproteobacterium possessing an aerobic anoxygenic photosynthetic gene cluster and Xanthorhodopsin.</title>
        <authorList>
            <person name="Kang I."/>
            <person name="Oh H.M."/>
            <person name="Lim S.I."/>
            <person name="Ferriera S."/>
            <person name="Giovannoni S.J."/>
            <person name="Cho J.C."/>
        </authorList>
    </citation>
    <scope>NUCLEOTIDE SEQUENCE [LARGE SCALE GENOMIC DNA]</scope>
    <source>
        <strain evidence="2 3">HTCC2506</strain>
    </source>
</reference>
<evidence type="ECO:0000256" key="1">
    <source>
        <dbReference type="SAM" id="MobiDB-lite"/>
    </source>
</evidence>
<dbReference type="HOGENOM" id="CLU_2246036_0_0_5"/>
<feature type="region of interest" description="Disordered" evidence="1">
    <location>
        <begin position="77"/>
        <end position="104"/>
    </location>
</feature>
<accession>Q0G612</accession>
<protein>
    <submittedName>
        <fullName evidence="2">Uncharacterized protein</fullName>
    </submittedName>
</protein>
<evidence type="ECO:0000313" key="2">
    <source>
        <dbReference type="EMBL" id="EAU42902.1"/>
    </source>
</evidence>
<sequence>MAISVAFVVPTFSINEAEAQRAVDRDGYDIVGVKLSERERRDSRPVRLPDGRVVLRPVSQGIPFLFGFGDARGTPSGIPTVNGVTPSAQASTPSGGRVPGQTPR</sequence>
<dbReference type="Proteomes" id="UP000004310">
    <property type="component" value="Unassembled WGS sequence"/>
</dbReference>
<dbReference type="EMBL" id="AATP01000001">
    <property type="protein sequence ID" value="EAU42902.1"/>
    <property type="molecule type" value="Genomic_DNA"/>
</dbReference>